<keyword evidence="3" id="KW-1185">Reference proteome</keyword>
<evidence type="ECO:0000313" key="2">
    <source>
        <dbReference type="EMBL" id="CAK1579648.1"/>
    </source>
</evidence>
<proteinExistence type="predicted"/>
<accession>A0AAV1KAN5</accession>
<name>A0AAV1KAN5_9NEOP</name>
<dbReference type="Proteomes" id="UP001314205">
    <property type="component" value="Unassembled WGS sequence"/>
</dbReference>
<feature type="region of interest" description="Disordered" evidence="1">
    <location>
        <begin position="35"/>
        <end position="54"/>
    </location>
</feature>
<dbReference type="AlphaFoldDB" id="A0AAV1KAN5"/>
<sequence length="78" mass="9151">MINVFSPENNGWTLVDGKYDFYWFDGNQLPGFVSQSMEQQSVEEPKDSADDQDDDLDIEYQDWLDDELSNFNDDDNED</sequence>
<organism evidence="2 3">
    <name type="scientific">Parnassius mnemosyne</name>
    <name type="common">clouded apollo</name>
    <dbReference type="NCBI Taxonomy" id="213953"/>
    <lineage>
        <taxon>Eukaryota</taxon>
        <taxon>Metazoa</taxon>
        <taxon>Ecdysozoa</taxon>
        <taxon>Arthropoda</taxon>
        <taxon>Hexapoda</taxon>
        <taxon>Insecta</taxon>
        <taxon>Pterygota</taxon>
        <taxon>Neoptera</taxon>
        <taxon>Endopterygota</taxon>
        <taxon>Lepidoptera</taxon>
        <taxon>Glossata</taxon>
        <taxon>Ditrysia</taxon>
        <taxon>Papilionoidea</taxon>
        <taxon>Papilionidae</taxon>
        <taxon>Parnassiinae</taxon>
        <taxon>Parnassini</taxon>
        <taxon>Parnassius</taxon>
        <taxon>Driopa</taxon>
    </lineage>
</organism>
<evidence type="ECO:0000313" key="3">
    <source>
        <dbReference type="Proteomes" id="UP001314205"/>
    </source>
</evidence>
<protein>
    <submittedName>
        <fullName evidence="2">Uncharacterized protein</fullName>
    </submittedName>
</protein>
<evidence type="ECO:0000256" key="1">
    <source>
        <dbReference type="SAM" id="MobiDB-lite"/>
    </source>
</evidence>
<reference evidence="2 3" key="1">
    <citation type="submission" date="2023-11" db="EMBL/GenBank/DDBJ databases">
        <authorList>
            <person name="Hedman E."/>
            <person name="Englund M."/>
            <person name="Stromberg M."/>
            <person name="Nyberg Akerstrom W."/>
            <person name="Nylinder S."/>
            <person name="Jareborg N."/>
            <person name="Kallberg Y."/>
            <person name="Kronander E."/>
        </authorList>
    </citation>
    <scope>NUCLEOTIDE SEQUENCE [LARGE SCALE GENOMIC DNA]</scope>
</reference>
<gene>
    <name evidence="2" type="ORF">PARMNEM_LOCUS1561</name>
</gene>
<comment type="caution">
    <text evidence="2">The sequence shown here is derived from an EMBL/GenBank/DDBJ whole genome shotgun (WGS) entry which is preliminary data.</text>
</comment>
<dbReference type="EMBL" id="CAVLGL010000002">
    <property type="protein sequence ID" value="CAK1579648.1"/>
    <property type="molecule type" value="Genomic_DNA"/>
</dbReference>